<sequence>MIGSDPTNLSFVDCNESSRKKSSGAVGRIYIRLGDGQERCGVIQFFFNACFTADMDESMNA</sequence>
<comment type="caution">
    <text evidence="1">The sequence shown here is derived from an EMBL/GenBank/DDBJ whole genome shotgun (WGS) entry which is preliminary data.</text>
</comment>
<reference evidence="1" key="1">
    <citation type="submission" date="2019-08" db="EMBL/GenBank/DDBJ databases">
        <authorList>
            <person name="Kucharzyk K."/>
            <person name="Murdoch R.W."/>
            <person name="Higgins S."/>
            <person name="Loffler F."/>
        </authorList>
    </citation>
    <scope>NUCLEOTIDE SEQUENCE</scope>
</reference>
<dbReference type="EMBL" id="VSSQ01105236">
    <property type="protein sequence ID" value="MPN45387.1"/>
    <property type="molecule type" value="Genomic_DNA"/>
</dbReference>
<accession>A0A645I261</accession>
<dbReference type="AlphaFoldDB" id="A0A645I261"/>
<protein>
    <submittedName>
        <fullName evidence="1">Uncharacterized protein</fullName>
    </submittedName>
</protein>
<name>A0A645I261_9ZZZZ</name>
<gene>
    <name evidence="1" type="ORF">SDC9_192954</name>
</gene>
<proteinExistence type="predicted"/>
<evidence type="ECO:0000313" key="1">
    <source>
        <dbReference type="EMBL" id="MPN45387.1"/>
    </source>
</evidence>
<organism evidence="1">
    <name type="scientific">bioreactor metagenome</name>
    <dbReference type="NCBI Taxonomy" id="1076179"/>
    <lineage>
        <taxon>unclassified sequences</taxon>
        <taxon>metagenomes</taxon>
        <taxon>ecological metagenomes</taxon>
    </lineage>
</organism>